<reference evidence="1 2" key="1">
    <citation type="submission" date="2024-04" db="EMBL/GenBank/DDBJ databases">
        <authorList>
            <consortium name="Genoscope - CEA"/>
            <person name="William W."/>
        </authorList>
    </citation>
    <scope>NUCLEOTIDE SEQUENCE [LARGE SCALE GENOMIC DNA]</scope>
</reference>
<gene>
    <name evidence="1" type="ORF">GSLYS_00011659001</name>
</gene>
<dbReference type="Proteomes" id="UP001497497">
    <property type="component" value="Unassembled WGS sequence"/>
</dbReference>
<evidence type="ECO:0000313" key="2">
    <source>
        <dbReference type="Proteomes" id="UP001497497"/>
    </source>
</evidence>
<evidence type="ECO:0000313" key="1">
    <source>
        <dbReference type="EMBL" id="CAL1537757.1"/>
    </source>
</evidence>
<organism evidence="1 2">
    <name type="scientific">Lymnaea stagnalis</name>
    <name type="common">Great pond snail</name>
    <name type="synonym">Helix stagnalis</name>
    <dbReference type="NCBI Taxonomy" id="6523"/>
    <lineage>
        <taxon>Eukaryota</taxon>
        <taxon>Metazoa</taxon>
        <taxon>Spiralia</taxon>
        <taxon>Lophotrochozoa</taxon>
        <taxon>Mollusca</taxon>
        <taxon>Gastropoda</taxon>
        <taxon>Heterobranchia</taxon>
        <taxon>Euthyneura</taxon>
        <taxon>Panpulmonata</taxon>
        <taxon>Hygrophila</taxon>
        <taxon>Lymnaeoidea</taxon>
        <taxon>Lymnaeidae</taxon>
        <taxon>Lymnaea</taxon>
    </lineage>
</organism>
<protein>
    <submittedName>
        <fullName evidence="1">Uncharacterized protein</fullName>
    </submittedName>
</protein>
<dbReference type="AlphaFoldDB" id="A0AAV2HYG0"/>
<proteinExistence type="predicted"/>
<comment type="caution">
    <text evidence="1">The sequence shown here is derived from an EMBL/GenBank/DDBJ whole genome shotgun (WGS) entry which is preliminary data.</text>
</comment>
<sequence>MNSQVYCLPCKYGWNSITAFSEERLAEQERYLQKRSPSSFFKLTYNRLDPDPEFRRETERRCPHRGFPMSEAETLAKSLVWKTQTKRTHTQDDLPPMIRPHPPVTFELRADPVVKGQAFFPPAETLKPARGSYSNDPEWGLYEWRELATRPGFGAWQPVQGIPVNTNVGERSTYLPQRLRRHDPTHEKERWDNLRNLSRLDAISYGYRKQMPGYTGHKQSVEHITTEVDHNDVPKLDFETTSQNHYKRYPDREYCLPVERIKNRTLGSTSRLVTLVNPNNPFTDDSRAEGVPIF</sequence>
<dbReference type="EMBL" id="CAXITT010000274">
    <property type="protein sequence ID" value="CAL1537757.1"/>
    <property type="molecule type" value="Genomic_DNA"/>
</dbReference>
<accession>A0AAV2HYG0</accession>
<name>A0AAV2HYG0_LYMST</name>
<keyword evidence="2" id="KW-1185">Reference proteome</keyword>